<protein>
    <recommendedName>
        <fullName evidence="8">3-dehydroquinate synthase</fullName>
        <ecNumber evidence="8">4.2.3.4</ecNumber>
    </recommendedName>
</protein>
<dbReference type="InterPro" id="IPR056179">
    <property type="entry name" value="DHQS_C"/>
</dbReference>
<evidence type="ECO:0000256" key="1">
    <source>
        <dbReference type="ARBA" id="ARBA00001911"/>
    </source>
</evidence>
<comment type="cofactor">
    <cofactor evidence="2">
        <name>Co(2+)</name>
        <dbReference type="ChEBI" id="CHEBI:48828"/>
    </cofactor>
</comment>
<dbReference type="EC" id="4.2.3.4" evidence="8"/>
<accession>A0A1W1X4I8</accession>
<keyword evidence="12" id="KW-1185">Reference proteome</keyword>
<evidence type="ECO:0000256" key="6">
    <source>
        <dbReference type="ARBA" id="ARBA00023027"/>
    </source>
</evidence>
<keyword evidence="7" id="KW-0456">Lyase</keyword>
<dbReference type="PANTHER" id="PTHR43622:SF1">
    <property type="entry name" value="3-DEHYDROQUINATE SYNTHASE"/>
    <property type="match status" value="1"/>
</dbReference>
<evidence type="ECO:0000256" key="5">
    <source>
        <dbReference type="ARBA" id="ARBA00023002"/>
    </source>
</evidence>
<dbReference type="GO" id="GO:0046872">
    <property type="term" value="F:metal ion binding"/>
    <property type="evidence" value="ECO:0007669"/>
    <property type="project" value="UniProtKB-KW"/>
</dbReference>
<evidence type="ECO:0000256" key="7">
    <source>
        <dbReference type="ARBA" id="ARBA00023239"/>
    </source>
</evidence>
<reference evidence="11 12" key="1">
    <citation type="submission" date="2017-04" db="EMBL/GenBank/DDBJ databases">
        <authorList>
            <person name="Afonso C.L."/>
            <person name="Miller P.J."/>
            <person name="Scott M.A."/>
            <person name="Spackman E."/>
            <person name="Goraichik I."/>
            <person name="Dimitrov K.M."/>
            <person name="Suarez D.L."/>
            <person name="Swayne D.E."/>
        </authorList>
    </citation>
    <scope>NUCLEOTIDE SEQUENCE [LARGE SCALE GENOMIC DNA]</scope>
    <source>
        <strain evidence="11 12">DSM 13146</strain>
    </source>
</reference>
<dbReference type="Pfam" id="PF24621">
    <property type="entry name" value="DHQS_C"/>
    <property type="match status" value="1"/>
</dbReference>
<dbReference type="InterPro" id="IPR050071">
    <property type="entry name" value="Dehydroquinate_synthase"/>
</dbReference>
<dbReference type="Gene3D" id="3.40.50.1970">
    <property type="match status" value="1"/>
</dbReference>
<dbReference type="PROSITE" id="PS51176">
    <property type="entry name" value="PDH_ADH"/>
    <property type="match status" value="1"/>
</dbReference>
<dbReference type="SUPFAM" id="SSF48179">
    <property type="entry name" value="6-phosphogluconate dehydrogenase C-terminal domain-like"/>
    <property type="match status" value="1"/>
</dbReference>
<feature type="region of interest" description="Disordered" evidence="9">
    <location>
        <begin position="285"/>
        <end position="314"/>
    </location>
</feature>
<dbReference type="Proteomes" id="UP000192783">
    <property type="component" value="Unassembled WGS sequence"/>
</dbReference>
<dbReference type="Gene3D" id="3.40.50.720">
    <property type="entry name" value="NAD(P)-binding Rossmann-like Domain"/>
    <property type="match status" value="1"/>
</dbReference>
<dbReference type="PANTHER" id="PTHR43622">
    <property type="entry name" value="3-DEHYDROQUINATE SYNTHASE"/>
    <property type="match status" value="1"/>
</dbReference>
<dbReference type="EMBL" id="FWXF01000002">
    <property type="protein sequence ID" value="SMC18889.1"/>
    <property type="molecule type" value="Genomic_DNA"/>
</dbReference>
<dbReference type="InterPro" id="IPR036291">
    <property type="entry name" value="NAD(P)-bd_dom_sf"/>
</dbReference>
<evidence type="ECO:0000256" key="8">
    <source>
        <dbReference type="NCBIfam" id="TIGR01357"/>
    </source>
</evidence>
<dbReference type="InterPro" id="IPR046825">
    <property type="entry name" value="PDH_C"/>
</dbReference>
<dbReference type="Pfam" id="PF01761">
    <property type="entry name" value="DHQ_synthase"/>
    <property type="match status" value="1"/>
</dbReference>
<dbReference type="AlphaFoldDB" id="A0A1W1X4I8"/>
<dbReference type="SUPFAM" id="SSF51735">
    <property type="entry name" value="NAD(P)-binding Rossmann-fold domains"/>
    <property type="match status" value="1"/>
</dbReference>
<dbReference type="GO" id="GO:0005737">
    <property type="term" value="C:cytoplasm"/>
    <property type="evidence" value="ECO:0007669"/>
    <property type="project" value="InterPro"/>
</dbReference>
<keyword evidence="5" id="KW-0560">Oxidoreductase</keyword>
<dbReference type="InterPro" id="IPR008927">
    <property type="entry name" value="6-PGluconate_DH-like_C_sf"/>
</dbReference>
<dbReference type="GO" id="GO:0070403">
    <property type="term" value="F:NAD+ binding"/>
    <property type="evidence" value="ECO:0007669"/>
    <property type="project" value="InterPro"/>
</dbReference>
<dbReference type="Gene3D" id="1.10.3660.10">
    <property type="entry name" value="6-phosphogluconate dehydrogenase C-terminal like domain"/>
    <property type="match status" value="1"/>
</dbReference>
<dbReference type="CDD" id="cd08195">
    <property type="entry name" value="DHQS"/>
    <property type="match status" value="1"/>
</dbReference>
<evidence type="ECO:0000313" key="11">
    <source>
        <dbReference type="EMBL" id="SMC18889.1"/>
    </source>
</evidence>
<dbReference type="SUPFAM" id="SSF56796">
    <property type="entry name" value="Dehydroquinate synthase-like"/>
    <property type="match status" value="1"/>
</dbReference>
<sequence>MQDTCSDFSGWLDPPTVGIIGGLGAMGRVFYRFFASRGMPVLISDQNTSLSNQDLIDRSDVVLVSVPLHRAVEILEELCPCFRPRQLVLDICSLKVEPMRALDRSAAWFVGLHPMYGPYVSDFHGQTMIACRGRVPDAVWDWLWSLFEGAGLKIHECTPEEHDRMMTVIQLIPHMATVVLGHCLRTLDVPVQESLRYTSPIYRLELDLIGRLFAQDPQLYAAISMKNPFRKEALEAFQSAFERSLALVRQGNWHEFIEDFRRTSDYLGGFCAQALQETNRLLTWHQNNNSPERSGKAPSPTAKKEGSPAPEILPGVSVGRGLGRSLSGRLRERFPKRRPVIFVDRRVADRWREHIQPKKAEIPWIEWDATEANKRLAQVEKLARKALAVGADRRSVFVAVGGGVTGDVIGFLASVFMRGVPVVQVPTTLLAQVDSCLGGKTGVDLDEGKNLVGTFHHPTEVLVDPDFLATLPECQWQNGLAEVIKYGFLEGGRLMEILSAMGPGPTVDYPLPARETEDIIKESLRIKHRYVAADEKDHGLRQFLNLGHTTGHALEALSGYSLAHGHAVGLGIRVALRIGVLLGATDPALEKTAEDLLKAFGLPRTTPLAADVHQVLTAMRHDKKKGAGGLVWVIPRRIGQVERFRSVSDAVVLEALEAICPE</sequence>
<dbReference type="InterPro" id="IPR046826">
    <property type="entry name" value="PDH_N"/>
</dbReference>
<dbReference type="Pfam" id="PF20463">
    <property type="entry name" value="PDH_C"/>
    <property type="match status" value="1"/>
</dbReference>
<dbReference type="RefSeq" id="WP_170920297.1">
    <property type="nucleotide sequence ID" value="NZ_FWXF01000002.1"/>
</dbReference>
<comment type="cofactor">
    <cofactor evidence="1">
        <name>NAD(+)</name>
        <dbReference type="ChEBI" id="CHEBI:57540"/>
    </cofactor>
</comment>
<comment type="function">
    <text evidence="3">Catalyzes the conversion of 3-deoxy-D-arabino-heptulosonate 7-phosphate (DAHP) to dehydroquinate (DHQ).</text>
</comment>
<evidence type="ECO:0000256" key="2">
    <source>
        <dbReference type="ARBA" id="ARBA00001941"/>
    </source>
</evidence>
<dbReference type="GO" id="GO:0004665">
    <property type="term" value="F:prephenate dehydrogenase (NADP+) activity"/>
    <property type="evidence" value="ECO:0007669"/>
    <property type="project" value="InterPro"/>
</dbReference>
<dbReference type="NCBIfam" id="TIGR01357">
    <property type="entry name" value="aroB"/>
    <property type="match status" value="1"/>
</dbReference>
<feature type="domain" description="Prephenate/arogenate dehydrogenase" evidence="10">
    <location>
        <begin position="15"/>
        <end position="278"/>
    </location>
</feature>
<evidence type="ECO:0000256" key="4">
    <source>
        <dbReference type="ARBA" id="ARBA00022723"/>
    </source>
</evidence>
<evidence type="ECO:0000259" key="10">
    <source>
        <dbReference type="PROSITE" id="PS51176"/>
    </source>
</evidence>
<name>A0A1W1X4I8_9BACT</name>
<dbReference type="GO" id="GO:0008977">
    <property type="term" value="F:prephenate dehydrogenase (NAD+) activity"/>
    <property type="evidence" value="ECO:0007669"/>
    <property type="project" value="InterPro"/>
</dbReference>
<dbReference type="GO" id="GO:0003856">
    <property type="term" value="F:3-dehydroquinate synthase activity"/>
    <property type="evidence" value="ECO:0007669"/>
    <property type="project" value="UniProtKB-UniRule"/>
</dbReference>
<keyword evidence="6" id="KW-0520">NAD</keyword>
<evidence type="ECO:0000256" key="9">
    <source>
        <dbReference type="SAM" id="MobiDB-lite"/>
    </source>
</evidence>
<organism evidence="11 12">
    <name type="scientific">Desulfacinum hydrothermale DSM 13146</name>
    <dbReference type="NCBI Taxonomy" id="1121390"/>
    <lineage>
        <taxon>Bacteria</taxon>
        <taxon>Pseudomonadati</taxon>
        <taxon>Thermodesulfobacteriota</taxon>
        <taxon>Syntrophobacteria</taxon>
        <taxon>Syntrophobacterales</taxon>
        <taxon>Syntrophobacteraceae</taxon>
        <taxon>Desulfacinum</taxon>
    </lineage>
</organism>
<dbReference type="Gene3D" id="1.20.1090.10">
    <property type="entry name" value="Dehydroquinate synthase-like - alpha domain"/>
    <property type="match status" value="1"/>
</dbReference>
<evidence type="ECO:0000313" key="12">
    <source>
        <dbReference type="Proteomes" id="UP000192783"/>
    </source>
</evidence>
<dbReference type="InterPro" id="IPR030960">
    <property type="entry name" value="DHQS/DOIS_N"/>
</dbReference>
<proteinExistence type="predicted"/>
<evidence type="ECO:0000256" key="3">
    <source>
        <dbReference type="ARBA" id="ARBA00003485"/>
    </source>
</evidence>
<dbReference type="InterPro" id="IPR016037">
    <property type="entry name" value="DHQ_synth_AroB"/>
</dbReference>
<dbReference type="InterPro" id="IPR003099">
    <property type="entry name" value="Prephen_DH"/>
</dbReference>
<dbReference type="Pfam" id="PF02153">
    <property type="entry name" value="PDH_N"/>
    <property type="match status" value="1"/>
</dbReference>
<gene>
    <name evidence="11" type="ORF">SAMN02746041_00579</name>
</gene>
<dbReference type="STRING" id="1121390.SAMN02746041_00579"/>
<dbReference type="GO" id="GO:0009423">
    <property type="term" value="P:chorismate biosynthetic process"/>
    <property type="evidence" value="ECO:0007669"/>
    <property type="project" value="UniProtKB-UniRule"/>
</dbReference>
<dbReference type="GO" id="GO:0006571">
    <property type="term" value="P:tyrosine biosynthetic process"/>
    <property type="evidence" value="ECO:0007669"/>
    <property type="project" value="InterPro"/>
</dbReference>
<keyword evidence="4" id="KW-0479">Metal-binding</keyword>